<organism evidence="1 2">
    <name type="scientific">Pyrus ussuriensis x Pyrus communis</name>
    <dbReference type="NCBI Taxonomy" id="2448454"/>
    <lineage>
        <taxon>Eukaryota</taxon>
        <taxon>Viridiplantae</taxon>
        <taxon>Streptophyta</taxon>
        <taxon>Embryophyta</taxon>
        <taxon>Tracheophyta</taxon>
        <taxon>Spermatophyta</taxon>
        <taxon>Magnoliopsida</taxon>
        <taxon>eudicotyledons</taxon>
        <taxon>Gunneridae</taxon>
        <taxon>Pentapetalae</taxon>
        <taxon>rosids</taxon>
        <taxon>fabids</taxon>
        <taxon>Rosales</taxon>
        <taxon>Rosaceae</taxon>
        <taxon>Amygdaloideae</taxon>
        <taxon>Maleae</taxon>
        <taxon>Pyrus</taxon>
    </lineage>
</organism>
<name>A0A5N5GFX6_9ROSA</name>
<gene>
    <name evidence="1" type="ORF">D8674_035037</name>
</gene>
<keyword evidence="1" id="KW-0808">Transferase</keyword>
<dbReference type="GO" id="GO:0016301">
    <property type="term" value="F:kinase activity"/>
    <property type="evidence" value="ECO:0007669"/>
    <property type="project" value="UniProtKB-KW"/>
</dbReference>
<keyword evidence="2" id="KW-1185">Reference proteome</keyword>
<accession>A0A5N5GFX6</accession>
<sequence length="155" mass="17513">MGTLSHAIAPSGLAVHHRTSHRFSPSSLRLLTTFEGVAKNSNHIFAQSKSQSRQQIDFSDPNWKSRFQMDFEKRFNIPHITDVFPDFVPIPSTFCLRMRRMTSADVRLASGARANTNPRPWRSGLLGLFRQPTLDFLPPAIRPYAKACPSSNCSR</sequence>
<dbReference type="EMBL" id="SMOL01000458">
    <property type="protein sequence ID" value="KAB2612721.1"/>
    <property type="molecule type" value="Genomic_DNA"/>
</dbReference>
<keyword evidence="1" id="KW-0418">Kinase</keyword>
<proteinExistence type="predicted"/>
<reference evidence="2" key="2">
    <citation type="submission" date="2019-10" db="EMBL/GenBank/DDBJ databases">
        <title>A de novo genome assembly of a pear dwarfing rootstock.</title>
        <authorList>
            <person name="Wang F."/>
            <person name="Wang J."/>
            <person name="Li S."/>
            <person name="Zhang Y."/>
            <person name="Fang M."/>
            <person name="Ma L."/>
            <person name="Zhao Y."/>
            <person name="Jiang S."/>
        </authorList>
    </citation>
    <scope>NUCLEOTIDE SEQUENCE [LARGE SCALE GENOMIC DNA]</scope>
</reference>
<reference evidence="1 2" key="3">
    <citation type="submission" date="2019-11" db="EMBL/GenBank/DDBJ databases">
        <title>A de novo genome assembly of a pear dwarfing rootstock.</title>
        <authorList>
            <person name="Wang F."/>
            <person name="Wang J."/>
            <person name="Li S."/>
            <person name="Zhang Y."/>
            <person name="Fang M."/>
            <person name="Ma L."/>
            <person name="Zhao Y."/>
            <person name="Jiang S."/>
        </authorList>
    </citation>
    <scope>NUCLEOTIDE SEQUENCE [LARGE SCALE GENOMIC DNA]</scope>
    <source>
        <strain evidence="1">S2</strain>
        <tissue evidence="1">Leaf</tissue>
    </source>
</reference>
<comment type="caution">
    <text evidence="1">The sequence shown here is derived from an EMBL/GenBank/DDBJ whole genome shotgun (WGS) entry which is preliminary data.</text>
</comment>
<reference evidence="1 2" key="1">
    <citation type="submission" date="2019-09" db="EMBL/GenBank/DDBJ databases">
        <authorList>
            <person name="Ou C."/>
        </authorList>
    </citation>
    <scope>NUCLEOTIDE SEQUENCE [LARGE SCALE GENOMIC DNA]</scope>
    <source>
        <strain evidence="1">S2</strain>
        <tissue evidence="1">Leaf</tissue>
    </source>
</reference>
<protein>
    <submittedName>
        <fullName evidence="1">6-phosphofructokinase 5</fullName>
    </submittedName>
</protein>
<evidence type="ECO:0000313" key="1">
    <source>
        <dbReference type="EMBL" id="KAB2612721.1"/>
    </source>
</evidence>
<evidence type="ECO:0000313" key="2">
    <source>
        <dbReference type="Proteomes" id="UP000327157"/>
    </source>
</evidence>
<dbReference type="Proteomes" id="UP000327157">
    <property type="component" value="Chromosome 9"/>
</dbReference>
<dbReference type="AlphaFoldDB" id="A0A5N5GFX6"/>
<dbReference type="OrthoDB" id="1743887at2759"/>